<gene>
    <name evidence="4" type="ORF">DPMN_109030</name>
</gene>
<dbReference type="SMART" id="SM00060">
    <property type="entry name" value="FN3"/>
    <property type="match status" value="3"/>
</dbReference>
<dbReference type="Pfam" id="PF00041">
    <property type="entry name" value="fn3"/>
    <property type="match status" value="3"/>
</dbReference>
<accession>A0A9D4K9J8</accession>
<protein>
    <recommendedName>
        <fullName evidence="3">Fibronectin type-III domain-containing protein</fullName>
    </recommendedName>
</protein>
<keyword evidence="2" id="KW-0472">Membrane</keyword>
<sequence length="623" mass="68995">MAYHIETAVTTSTKVEGLLPFTQYAFAVQAFNAKGAGPHSQSVMTRTLEDVPTSIPDVEISHDSATSFRVKWSELPEDQRMGVITRYKLCYGVKEKMMTVKIFPSNTYEYLVTGLEPDHEYSILVLAGTSAGFPEVGENCMPVYEHAWKSYRTAKSTKNESSDIVLKVNAVNSSAVQLSWSQINVSGMAGYRVLVQPLINVGPVQEFTLLLETRDVLVNGLVDREFYQIDFDVRSSSNEVMDHVVAWHQAIAPGDTPDPPPPIIREPFSSSDTTIDLFWDIPMTTMSITRYTIRYEHQGSLDPPIEITTKGTSITLRSLQPFTWYVISARSHTNTTSGPFSKPMIVQTMEGVPSPPENVLAENVSPGKIKLQWGPPREQNGIITFYIIYYTPGNPVQGMKWSSIQQNATTTSVVLEDLTSQVYYFKLGACTNAGEGQKTQVFSITVKTHPCDTCAECPLSGQCQPSGKKDENNDDFRQKLGILIGCGVGLICIIVCVTFVIYKHRHLSRLYAQRADAKSLTSQVIVPTAVRFSRHAAAHSPMLERMLTDIDVESQENASRKTLLEGSSDTNVNTGTLSSTANSIEVSPVSIDCFSMYPDDDITDTDDVQCMHEDMHPRSESLA</sequence>
<dbReference type="InterPro" id="IPR013783">
    <property type="entry name" value="Ig-like_fold"/>
</dbReference>
<reference evidence="4" key="1">
    <citation type="journal article" date="2019" name="bioRxiv">
        <title>The Genome of the Zebra Mussel, Dreissena polymorpha: A Resource for Invasive Species Research.</title>
        <authorList>
            <person name="McCartney M.A."/>
            <person name="Auch B."/>
            <person name="Kono T."/>
            <person name="Mallez S."/>
            <person name="Zhang Y."/>
            <person name="Obille A."/>
            <person name="Becker A."/>
            <person name="Abrahante J.E."/>
            <person name="Garbe J."/>
            <person name="Badalamenti J.P."/>
            <person name="Herman A."/>
            <person name="Mangelson H."/>
            <person name="Liachko I."/>
            <person name="Sullivan S."/>
            <person name="Sone E.D."/>
            <person name="Koren S."/>
            <person name="Silverstein K.A.T."/>
            <person name="Beckman K.B."/>
            <person name="Gohl D.M."/>
        </authorList>
    </citation>
    <scope>NUCLEOTIDE SEQUENCE</scope>
    <source>
        <strain evidence="4">Duluth1</strain>
        <tissue evidence="4">Whole animal</tissue>
    </source>
</reference>
<dbReference type="PANTHER" id="PTHR46957">
    <property type="entry name" value="CYTOKINE RECEPTOR"/>
    <property type="match status" value="1"/>
</dbReference>
<feature type="domain" description="Fibronectin type-III" evidence="3">
    <location>
        <begin position="54"/>
        <end position="150"/>
    </location>
</feature>
<evidence type="ECO:0000313" key="5">
    <source>
        <dbReference type="Proteomes" id="UP000828390"/>
    </source>
</evidence>
<evidence type="ECO:0000313" key="4">
    <source>
        <dbReference type="EMBL" id="KAH3835672.1"/>
    </source>
</evidence>
<dbReference type="GO" id="GO:0016020">
    <property type="term" value="C:membrane"/>
    <property type="evidence" value="ECO:0007669"/>
    <property type="project" value="UniProtKB-SubCell"/>
</dbReference>
<evidence type="ECO:0000259" key="3">
    <source>
        <dbReference type="PROSITE" id="PS50853"/>
    </source>
</evidence>
<evidence type="ECO:0000256" key="2">
    <source>
        <dbReference type="SAM" id="Phobius"/>
    </source>
</evidence>
<organism evidence="4 5">
    <name type="scientific">Dreissena polymorpha</name>
    <name type="common">Zebra mussel</name>
    <name type="synonym">Mytilus polymorpha</name>
    <dbReference type="NCBI Taxonomy" id="45954"/>
    <lineage>
        <taxon>Eukaryota</taxon>
        <taxon>Metazoa</taxon>
        <taxon>Spiralia</taxon>
        <taxon>Lophotrochozoa</taxon>
        <taxon>Mollusca</taxon>
        <taxon>Bivalvia</taxon>
        <taxon>Autobranchia</taxon>
        <taxon>Heteroconchia</taxon>
        <taxon>Euheterodonta</taxon>
        <taxon>Imparidentia</taxon>
        <taxon>Neoheterodontei</taxon>
        <taxon>Myida</taxon>
        <taxon>Dreissenoidea</taxon>
        <taxon>Dreissenidae</taxon>
        <taxon>Dreissena</taxon>
    </lineage>
</organism>
<feature type="region of interest" description="Disordered" evidence="1">
    <location>
        <begin position="558"/>
        <end position="579"/>
    </location>
</feature>
<dbReference type="InterPro" id="IPR036116">
    <property type="entry name" value="FN3_sf"/>
</dbReference>
<feature type="domain" description="Fibronectin type-III" evidence="3">
    <location>
        <begin position="260"/>
        <end position="351"/>
    </location>
</feature>
<feature type="transmembrane region" description="Helical" evidence="2">
    <location>
        <begin position="480"/>
        <end position="502"/>
    </location>
</feature>
<reference evidence="4" key="2">
    <citation type="submission" date="2020-11" db="EMBL/GenBank/DDBJ databases">
        <authorList>
            <person name="McCartney M.A."/>
            <person name="Auch B."/>
            <person name="Kono T."/>
            <person name="Mallez S."/>
            <person name="Becker A."/>
            <person name="Gohl D.M."/>
            <person name="Silverstein K.A.T."/>
            <person name="Koren S."/>
            <person name="Bechman K.B."/>
            <person name="Herman A."/>
            <person name="Abrahante J.E."/>
            <person name="Garbe J."/>
        </authorList>
    </citation>
    <scope>NUCLEOTIDE SEQUENCE</scope>
    <source>
        <strain evidence="4">Duluth1</strain>
        <tissue evidence="4">Whole animal</tissue>
    </source>
</reference>
<dbReference type="AlphaFoldDB" id="A0A9D4K9J8"/>
<feature type="compositionally biased region" description="Polar residues" evidence="1">
    <location>
        <begin position="565"/>
        <end position="579"/>
    </location>
</feature>
<feature type="domain" description="Fibronectin type-III" evidence="3">
    <location>
        <begin position="1"/>
        <end position="50"/>
    </location>
</feature>
<proteinExistence type="predicted"/>
<keyword evidence="2" id="KW-1133">Transmembrane helix</keyword>
<feature type="domain" description="Fibronectin type-III" evidence="3">
    <location>
        <begin position="355"/>
        <end position="451"/>
    </location>
</feature>
<keyword evidence="5" id="KW-1185">Reference proteome</keyword>
<dbReference type="PANTHER" id="PTHR46957:SF3">
    <property type="entry name" value="CYTOKINE RECEPTOR"/>
    <property type="match status" value="1"/>
</dbReference>
<comment type="caution">
    <text evidence="4">The sequence shown here is derived from an EMBL/GenBank/DDBJ whole genome shotgun (WGS) entry which is preliminary data.</text>
</comment>
<dbReference type="InterPro" id="IPR003961">
    <property type="entry name" value="FN3_dom"/>
</dbReference>
<name>A0A9D4K9J8_DREPO</name>
<dbReference type="EMBL" id="JAIWYP010000004">
    <property type="protein sequence ID" value="KAH3835672.1"/>
    <property type="molecule type" value="Genomic_DNA"/>
</dbReference>
<dbReference type="SUPFAM" id="SSF49265">
    <property type="entry name" value="Fibronectin type III"/>
    <property type="match status" value="3"/>
</dbReference>
<dbReference type="Gene3D" id="2.60.40.10">
    <property type="entry name" value="Immunoglobulins"/>
    <property type="match status" value="4"/>
</dbReference>
<dbReference type="PROSITE" id="PS50853">
    <property type="entry name" value="FN3"/>
    <property type="match status" value="4"/>
</dbReference>
<dbReference type="Proteomes" id="UP000828390">
    <property type="component" value="Unassembled WGS sequence"/>
</dbReference>
<dbReference type="InterPro" id="IPR050713">
    <property type="entry name" value="RTP_Phos/Ushers"/>
</dbReference>
<keyword evidence="2" id="KW-0812">Transmembrane</keyword>
<evidence type="ECO:0000256" key="1">
    <source>
        <dbReference type="SAM" id="MobiDB-lite"/>
    </source>
</evidence>
<dbReference type="CDD" id="cd00063">
    <property type="entry name" value="FN3"/>
    <property type="match status" value="4"/>
</dbReference>